<dbReference type="InterPro" id="IPR013321">
    <property type="entry name" value="Arc_rbn_hlx_hlx"/>
</dbReference>
<sequence length="85" mass="8909">MEAVIVRGLGGCVLRQLEVQARKHGYSVEAEVRDILTTAVHRNFGMALLLATAGAGGIDGLPIPVRDSLACCAHFDQPAPAQPTS</sequence>
<name>A0A3Q9G7K9_9ACTO</name>
<keyword evidence="3" id="KW-1185">Reference proteome</keyword>
<feature type="domain" description="Antitoxin FitA-like ribbon-helix-helix" evidence="1">
    <location>
        <begin position="4"/>
        <end position="40"/>
    </location>
</feature>
<evidence type="ECO:0000313" key="2">
    <source>
        <dbReference type="EMBL" id="AZQ76968.1"/>
    </source>
</evidence>
<dbReference type="SUPFAM" id="SSF47598">
    <property type="entry name" value="Ribbon-helix-helix"/>
    <property type="match status" value="1"/>
</dbReference>
<dbReference type="InterPro" id="IPR053853">
    <property type="entry name" value="FitA-like_RHH"/>
</dbReference>
<organism evidence="2 3">
    <name type="scientific">Flaviflexus ciconiae</name>
    <dbReference type="NCBI Taxonomy" id="2496867"/>
    <lineage>
        <taxon>Bacteria</taxon>
        <taxon>Bacillati</taxon>
        <taxon>Actinomycetota</taxon>
        <taxon>Actinomycetes</taxon>
        <taxon>Actinomycetales</taxon>
        <taxon>Actinomycetaceae</taxon>
        <taxon>Flaviflexus</taxon>
    </lineage>
</organism>
<dbReference type="Proteomes" id="UP000280344">
    <property type="component" value="Chromosome"/>
</dbReference>
<evidence type="ECO:0000259" key="1">
    <source>
        <dbReference type="Pfam" id="PF22513"/>
    </source>
</evidence>
<dbReference type="KEGG" id="flh:EJ997_06075"/>
<dbReference type="RefSeq" id="WP_126703773.1">
    <property type="nucleotide sequence ID" value="NZ_CP034593.1"/>
</dbReference>
<dbReference type="InterPro" id="IPR010985">
    <property type="entry name" value="Ribbon_hlx_hlx"/>
</dbReference>
<reference evidence="2 3" key="1">
    <citation type="submission" date="2018-12" db="EMBL/GenBank/DDBJ databases">
        <title>Complete genome sequence of Flaviflexus sp. H23T48.</title>
        <authorList>
            <person name="Bae J.-W."/>
            <person name="Lee J.-Y."/>
        </authorList>
    </citation>
    <scope>NUCLEOTIDE SEQUENCE [LARGE SCALE GENOMIC DNA]</scope>
    <source>
        <strain evidence="2 3">H23T48</strain>
    </source>
</reference>
<dbReference type="OrthoDB" id="2389872at2"/>
<protein>
    <submittedName>
        <fullName evidence="2">Toxin-antitoxin system</fullName>
    </submittedName>
</protein>
<dbReference type="AlphaFoldDB" id="A0A3Q9G7K9"/>
<accession>A0A3Q9G7K9</accession>
<dbReference type="EMBL" id="CP034593">
    <property type="protein sequence ID" value="AZQ76968.1"/>
    <property type="molecule type" value="Genomic_DNA"/>
</dbReference>
<gene>
    <name evidence="2" type="ORF">EJ997_06075</name>
</gene>
<dbReference type="Gene3D" id="1.10.1220.10">
    <property type="entry name" value="Met repressor-like"/>
    <property type="match status" value="1"/>
</dbReference>
<proteinExistence type="predicted"/>
<dbReference type="GO" id="GO:0006355">
    <property type="term" value="P:regulation of DNA-templated transcription"/>
    <property type="evidence" value="ECO:0007669"/>
    <property type="project" value="InterPro"/>
</dbReference>
<dbReference type="Pfam" id="PF22513">
    <property type="entry name" value="FitA-like_RHH"/>
    <property type="match status" value="1"/>
</dbReference>
<evidence type="ECO:0000313" key="3">
    <source>
        <dbReference type="Proteomes" id="UP000280344"/>
    </source>
</evidence>